<dbReference type="STRING" id="857967.G0R5M0"/>
<keyword evidence="2" id="KW-0175">Coiled coil</keyword>
<name>G0R5M0_ICHMU</name>
<evidence type="ECO:0000259" key="3">
    <source>
        <dbReference type="PROSITE" id="PS50089"/>
    </source>
</evidence>
<dbReference type="GeneID" id="14903295"/>
<proteinExistence type="predicted"/>
<feature type="domain" description="RING-type" evidence="3">
    <location>
        <begin position="185"/>
        <end position="226"/>
    </location>
</feature>
<feature type="coiled-coil region" evidence="2">
    <location>
        <begin position="75"/>
        <end position="102"/>
    </location>
</feature>
<dbReference type="EC" id="6.3.2.19" evidence="4"/>
<keyword evidence="1" id="KW-0863">Zinc-finger</keyword>
<evidence type="ECO:0000256" key="1">
    <source>
        <dbReference type="PROSITE-ProRule" id="PRU00175"/>
    </source>
</evidence>
<dbReference type="AlphaFoldDB" id="G0R5M0"/>
<dbReference type="GO" id="GO:0008270">
    <property type="term" value="F:zinc ion binding"/>
    <property type="evidence" value="ECO:0007669"/>
    <property type="project" value="UniProtKB-KW"/>
</dbReference>
<evidence type="ECO:0000313" key="4">
    <source>
        <dbReference type="EMBL" id="EGR27228.1"/>
    </source>
</evidence>
<dbReference type="InterPro" id="IPR013083">
    <property type="entry name" value="Znf_RING/FYVE/PHD"/>
</dbReference>
<dbReference type="OrthoDB" id="313469at2759"/>
<dbReference type="PROSITE" id="PS50089">
    <property type="entry name" value="ZF_RING_2"/>
    <property type="match status" value="1"/>
</dbReference>
<reference evidence="4 5" key="1">
    <citation type="submission" date="2011-07" db="EMBL/GenBank/DDBJ databases">
        <authorList>
            <person name="Coyne R."/>
            <person name="Brami D."/>
            <person name="Johnson J."/>
            <person name="Hostetler J."/>
            <person name="Hannick L."/>
            <person name="Clark T."/>
            <person name="Cassidy-Hanley D."/>
            <person name="Inman J."/>
        </authorList>
    </citation>
    <scope>NUCLEOTIDE SEQUENCE [LARGE SCALE GENOMIC DNA]</scope>
    <source>
        <strain evidence="4 5">G5</strain>
    </source>
</reference>
<dbReference type="GO" id="GO:0016874">
    <property type="term" value="F:ligase activity"/>
    <property type="evidence" value="ECO:0007669"/>
    <property type="project" value="UniProtKB-KW"/>
</dbReference>
<dbReference type="SUPFAM" id="SSF57850">
    <property type="entry name" value="RING/U-box"/>
    <property type="match status" value="1"/>
</dbReference>
<dbReference type="Pfam" id="PF13639">
    <property type="entry name" value="zf-RING_2"/>
    <property type="match status" value="1"/>
</dbReference>
<dbReference type="InterPro" id="IPR001841">
    <property type="entry name" value="Znf_RING"/>
</dbReference>
<dbReference type="PANTHER" id="PTHR22765:SF434">
    <property type="entry name" value="GB|AAD18119.1-RELATED"/>
    <property type="match status" value="1"/>
</dbReference>
<dbReference type="OMA" id="IPIEQIQ"/>
<protein>
    <submittedName>
        <fullName evidence="4">Zinc finger protein, putative</fullName>
        <ecNumber evidence="4">6.3.2.19</ecNumber>
    </submittedName>
</protein>
<organism evidence="4 5">
    <name type="scientific">Ichthyophthirius multifiliis</name>
    <name type="common">White spot disease agent</name>
    <name type="synonym">Ich</name>
    <dbReference type="NCBI Taxonomy" id="5932"/>
    <lineage>
        <taxon>Eukaryota</taxon>
        <taxon>Sar</taxon>
        <taxon>Alveolata</taxon>
        <taxon>Ciliophora</taxon>
        <taxon>Intramacronucleata</taxon>
        <taxon>Oligohymenophorea</taxon>
        <taxon>Hymenostomatida</taxon>
        <taxon>Ophryoglenina</taxon>
        <taxon>Ichthyophthirius</taxon>
    </lineage>
</organism>
<keyword evidence="1" id="KW-0479">Metal-binding</keyword>
<dbReference type="RefSeq" id="XP_004024112.1">
    <property type="nucleotide sequence ID" value="XM_004024063.1"/>
</dbReference>
<keyword evidence="1" id="KW-0862">Zinc</keyword>
<accession>G0R5M0</accession>
<keyword evidence="5" id="KW-1185">Reference proteome</keyword>
<evidence type="ECO:0000313" key="5">
    <source>
        <dbReference type="Proteomes" id="UP000008983"/>
    </source>
</evidence>
<dbReference type="InParanoid" id="G0R5M0"/>
<dbReference type="SMART" id="SM00184">
    <property type="entry name" value="RING"/>
    <property type="match status" value="1"/>
</dbReference>
<dbReference type="GO" id="GO:0061630">
    <property type="term" value="F:ubiquitin protein ligase activity"/>
    <property type="evidence" value="ECO:0007669"/>
    <property type="project" value="TreeGrafter"/>
</dbReference>
<dbReference type="GO" id="GO:0006511">
    <property type="term" value="P:ubiquitin-dependent protein catabolic process"/>
    <property type="evidence" value="ECO:0007669"/>
    <property type="project" value="TreeGrafter"/>
</dbReference>
<dbReference type="PANTHER" id="PTHR22765">
    <property type="entry name" value="RING FINGER AND PROTEASE ASSOCIATED DOMAIN-CONTAINING"/>
    <property type="match status" value="1"/>
</dbReference>
<evidence type="ECO:0000256" key="2">
    <source>
        <dbReference type="SAM" id="Coils"/>
    </source>
</evidence>
<keyword evidence="4" id="KW-0436">Ligase</keyword>
<dbReference type="eggNOG" id="KOG0800">
    <property type="taxonomic scope" value="Eukaryota"/>
</dbReference>
<dbReference type="EMBL" id="GL984379">
    <property type="protein sequence ID" value="EGR27228.1"/>
    <property type="molecule type" value="Genomic_DNA"/>
</dbReference>
<dbReference type="Gene3D" id="3.30.40.10">
    <property type="entry name" value="Zinc/RING finger domain, C3HC4 (zinc finger)"/>
    <property type="match status" value="1"/>
</dbReference>
<dbReference type="InterPro" id="IPR051826">
    <property type="entry name" value="E3_ubiquitin-ligase_domain"/>
</dbReference>
<dbReference type="Proteomes" id="UP000008983">
    <property type="component" value="Unassembled WGS sequence"/>
</dbReference>
<gene>
    <name evidence="4" type="ORF">IMG5_199690</name>
</gene>
<sequence>MKFLKKKTKIQTIDRDIQHLDNLRIIQQEHIIRRQRLEDQIAEENRRISYQQITGRINSQQYTRNQQFISLSSLYSESEEENENEIEEEQKTENNIQNYENNNFNLLYENNRNSAFDRLRGFVELLNQQLNNIYNTQGSSENIEILANMVNVMQRLIGNKKVLEEHLNAFPVIQIQNIIQVQENCSICLEDWKTGDHAKILGCMHKFHSDCIDSWLKQKFVCPNCKLDQFQFFQN</sequence>